<dbReference type="AlphaFoldDB" id="A0A8D2L2X3"/>
<reference evidence="3" key="2">
    <citation type="submission" date="2025-09" db="UniProtKB">
        <authorList>
            <consortium name="Ensembl"/>
        </authorList>
    </citation>
    <scope>IDENTIFICATION</scope>
</reference>
<organism evidence="3 4">
    <name type="scientific">Varanus komodoensis</name>
    <name type="common">Komodo dragon</name>
    <dbReference type="NCBI Taxonomy" id="61221"/>
    <lineage>
        <taxon>Eukaryota</taxon>
        <taxon>Metazoa</taxon>
        <taxon>Chordata</taxon>
        <taxon>Craniata</taxon>
        <taxon>Vertebrata</taxon>
        <taxon>Euteleostomi</taxon>
        <taxon>Lepidosauria</taxon>
        <taxon>Squamata</taxon>
        <taxon>Bifurcata</taxon>
        <taxon>Unidentata</taxon>
        <taxon>Episquamata</taxon>
        <taxon>Toxicofera</taxon>
        <taxon>Anguimorpha</taxon>
        <taxon>Paleoanguimorpha</taxon>
        <taxon>Varanoidea</taxon>
        <taxon>Varanidae</taxon>
        <taxon>Varanus</taxon>
    </lineage>
</organism>
<keyword evidence="4" id="KW-1185">Reference proteome</keyword>
<dbReference type="InterPro" id="IPR007110">
    <property type="entry name" value="Ig-like_dom"/>
</dbReference>
<evidence type="ECO:0000313" key="3">
    <source>
        <dbReference type="Ensembl" id="ENSVKKP00000016070.1"/>
    </source>
</evidence>
<protein>
    <recommendedName>
        <fullName evidence="2">Ig-like domain-containing protein</fullName>
    </recommendedName>
</protein>
<evidence type="ECO:0000259" key="2">
    <source>
        <dbReference type="PROSITE" id="PS50835"/>
    </source>
</evidence>
<dbReference type="PROSITE" id="PS50835">
    <property type="entry name" value="IG_LIKE"/>
    <property type="match status" value="1"/>
</dbReference>
<dbReference type="InterPro" id="IPR003597">
    <property type="entry name" value="Ig_C1-set"/>
</dbReference>
<evidence type="ECO:0000256" key="1">
    <source>
        <dbReference type="ARBA" id="ARBA00023319"/>
    </source>
</evidence>
<dbReference type="SMART" id="SM00407">
    <property type="entry name" value="IGc1"/>
    <property type="match status" value="1"/>
</dbReference>
<dbReference type="Pfam" id="PF00047">
    <property type="entry name" value="ig"/>
    <property type="match status" value="1"/>
</dbReference>
<sequence>MIISKDFLEALFFHSSVSFFLPSRITYGPIPCLVGWSTHGIQCMGICFDQAFACRGRQDVLQWSKAQGAKVPFGCQEALPDSPIGAHVQRQAGRAHGGHVVSRASCEAPSDSLSCCSSVQQLTISVIKPSPKNLFEGKANLTCTVVGLNLDNVHITWYVDDKRSTEGQKDAVKVDASGSQNVRGFHPVSLEQWRRGTKFTCKAAGPCYEEVSKEVTIKTDSPSENVPIAKLMQPTSQDVALLACEISGFFPHNSEYITWPPVAASGSPTFTTQSILKVPASEWKTRALYTYVVGHESLTDMKGISRELDGKLEHRKLLCWPKIGQVLNLHSTNIMRFTAAGLYMF</sequence>
<accession>A0A8D2L2X3</accession>
<name>A0A8D2L2X3_VARKO</name>
<dbReference type="Proteomes" id="UP000694545">
    <property type="component" value="Unplaced"/>
</dbReference>
<reference evidence="3" key="1">
    <citation type="submission" date="2025-08" db="UniProtKB">
        <authorList>
            <consortium name="Ensembl"/>
        </authorList>
    </citation>
    <scope>IDENTIFICATION</scope>
</reference>
<proteinExistence type="predicted"/>
<dbReference type="InterPro" id="IPR050380">
    <property type="entry name" value="Immune_Resp_Modulators"/>
</dbReference>
<evidence type="ECO:0000313" key="4">
    <source>
        <dbReference type="Proteomes" id="UP000694545"/>
    </source>
</evidence>
<dbReference type="SUPFAM" id="SSF48726">
    <property type="entry name" value="Immunoglobulin"/>
    <property type="match status" value="2"/>
</dbReference>
<dbReference type="PANTHER" id="PTHR23411">
    <property type="entry name" value="TAPASIN"/>
    <property type="match status" value="1"/>
</dbReference>
<dbReference type="CDD" id="cd00098">
    <property type="entry name" value="IgC1"/>
    <property type="match status" value="1"/>
</dbReference>
<dbReference type="InterPro" id="IPR013783">
    <property type="entry name" value="Ig-like_fold"/>
</dbReference>
<dbReference type="Ensembl" id="ENSVKKT00000016450.1">
    <property type="protein sequence ID" value="ENSVKKP00000016070.1"/>
    <property type="gene ID" value="ENSVKKG00000010957.1"/>
</dbReference>
<dbReference type="InterPro" id="IPR036179">
    <property type="entry name" value="Ig-like_dom_sf"/>
</dbReference>
<dbReference type="Gene3D" id="2.60.40.10">
    <property type="entry name" value="Immunoglobulins"/>
    <property type="match status" value="2"/>
</dbReference>
<dbReference type="InterPro" id="IPR013151">
    <property type="entry name" value="Immunoglobulin_dom"/>
</dbReference>
<keyword evidence="1" id="KW-0393">Immunoglobulin domain</keyword>
<feature type="domain" description="Ig-like" evidence="2">
    <location>
        <begin position="109"/>
        <end position="216"/>
    </location>
</feature>